<keyword evidence="4" id="KW-1185">Reference proteome</keyword>
<sequence length="475" mass="51866">MAMPGQYNAPNVAEYGGDEVSALVLDPGYATTRAGFAGEDTPKSVVPTYYGLLYKDSSSIHKTLFGENDLHTPLPNLDIHNPLAGAGAEDWVDDWDTAIKLWEYTITSRLTGPRATDPRKNGLNDVSNGDGDVDLDGVENEEKAMGDNPLLMTEPGKTSVKARERATENAMENWGVPAFWLGRSGVLAAFSAGKANALVIDIGASGIQITPVIEGTILKKGVRSSPLGGNWISNQLRLMFSTSQPLVPLVPHYMVQSKLPVEAGQPSAATYRKFEKPPTDSFRKWEEERVLTEFKESVVQVWDGPGRLGTAMPGASTNEEIVKTYAGRPFEMPDGWNQLFGGERFRPAEGLFDENMAFTDADTPKPLKDHTIPFLIRSALGAVDTETRPQLLNNIVVAGAGSLIQGMTKRIDNEINALYPGPRVRVYAPGQVVERKYASWIGGSILGSLGTFHQMWISKSEYDEHGPNIIEKRCK</sequence>
<dbReference type="EMBL" id="MU007046">
    <property type="protein sequence ID" value="KAF2429523.1"/>
    <property type="molecule type" value="Genomic_DNA"/>
</dbReference>
<dbReference type="SUPFAM" id="SSF53067">
    <property type="entry name" value="Actin-like ATPase domain"/>
    <property type="match status" value="2"/>
</dbReference>
<comment type="similarity">
    <text evidence="1">Belongs to the actin family.</text>
</comment>
<dbReference type="CDD" id="cd13395">
    <property type="entry name" value="ASKHA_NBD_Arp4_ACTL6-like"/>
    <property type="match status" value="1"/>
</dbReference>
<proteinExistence type="inferred from homology"/>
<dbReference type="AlphaFoldDB" id="A0A9P4NQA5"/>
<dbReference type="Proteomes" id="UP000800235">
    <property type="component" value="Unassembled WGS sequence"/>
</dbReference>
<dbReference type="SMART" id="SM00268">
    <property type="entry name" value="ACTIN"/>
    <property type="match status" value="1"/>
</dbReference>
<accession>A0A9P4NQA5</accession>
<reference evidence="3" key="1">
    <citation type="journal article" date="2020" name="Stud. Mycol.">
        <title>101 Dothideomycetes genomes: a test case for predicting lifestyles and emergence of pathogens.</title>
        <authorList>
            <person name="Haridas S."/>
            <person name="Albert R."/>
            <person name="Binder M."/>
            <person name="Bloem J."/>
            <person name="Labutti K."/>
            <person name="Salamov A."/>
            <person name="Andreopoulos B."/>
            <person name="Baker S."/>
            <person name="Barry K."/>
            <person name="Bills G."/>
            <person name="Bluhm B."/>
            <person name="Cannon C."/>
            <person name="Castanera R."/>
            <person name="Culley D."/>
            <person name="Daum C."/>
            <person name="Ezra D."/>
            <person name="Gonzalez J."/>
            <person name="Henrissat B."/>
            <person name="Kuo A."/>
            <person name="Liang C."/>
            <person name="Lipzen A."/>
            <person name="Lutzoni F."/>
            <person name="Magnuson J."/>
            <person name="Mondo S."/>
            <person name="Nolan M."/>
            <person name="Ohm R."/>
            <person name="Pangilinan J."/>
            <person name="Park H.-J."/>
            <person name="Ramirez L."/>
            <person name="Alfaro M."/>
            <person name="Sun H."/>
            <person name="Tritt A."/>
            <person name="Yoshinaga Y."/>
            <person name="Zwiers L.-H."/>
            <person name="Turgeon B."/>
            <person name="Goodwin S."/>
            <person name="Spatafora J."/>
            <person name="Crous P."/>
            <person name="Grigoriev I."/>
        </authorList>
    </citation>
    <scope>NUCLEOTIDE SEQUENCE</scope>
    <source>
        <strain evidence="3">CBS 130266</strain>
    </source>
</reference>
<organism evidence="3 4">
    <name type="scientific">Tothia fuscella</name>
    <dbReference type="NCBI Taxonomy" id="1048955"/>
    <lineage>
        <taxon>Eukaryota</taxon>
        <taxon>Fungi</taxon>
        <taxon>Dikarya</taxon>
        <taxon>Ascomycota</taxon>
        <taxon>Pezizomycotina</taxon>
        <taxon>Dothideomycetes</taxon>
        <taxon>Pleosporomycetidae</taxon>
        <taxon>Venturiales</taxon>
        <taxon>Cylindrosympodiaceae</taxon>
        <taxon>Tothia</taxon>
    </lineage>
</organism>
<comment type="caution">
    <text evidence="3">The sequence shown here is derived from an EMBL/GenBank/DDBJ whole genome shotgun (WGS) entry which is preliminary data.</text>
</comment>
<dbReference type="OrthoDB" id="5132116at2759"/>
<feature type="region of interest" description="Disordered" evidence="2">
    <location>
        <begin position="113"/>
        <end position="137"/>
    </location>
</feature>
<evidence type="ECO:0000256" key="2">
    <source>
        <dbReference type="SAM" id="MobiDB-lite"/>
    </source>
</evidence>
<dbReference type="PROSITE" id="PS00432">
    <property type="entry name" value="ACTINS_2"/>
    <property type="match status" value="1"/>
</dbReference>
<gene>
    <name evidence="3" type="ORF">EJ08DRAFT_670967</name>
</gene>
<dbReference type="FunFam" id="3.30.420.40:FF:000058">
    <property type="entry name" value="Putative actin-related protein 5"/>
    <property type="match status" value="1"/>
</dbReference>
<dbReference type="PANTHER" id="PTHR11937">
    <property type="entry name" value="ACTIN"/>
    <property type="match status" value="1"/>
</dbReference>
<dbReference type="Pfam" id="PF00022">
    <property type="entry name" value="Actin"/>
    <property type="match status" value="1"/>
</dbReference>
<dbReference type="Gene3D" id="3.90.640.10">
    <property type="entry name" value="Actin, Chain A, domain 4"/>
    <property type="match status" value="1"/>
</dbReference>
<dbReference type="InterPro" id="IPR004001">
    <property type="entry name" value="Actin_CS"/>
</dbReference>
<dbReference type="InterPro" id="IPR004000">
    <property type="entry name" value="Actin"/>
</dbReference>
<evidence type="ECO:0000313" key="3">
    <source>
        <dbReference type="EMBL" id="KAF2429523.1"/>
    </source>
</evidence>
<dbReference type="InterPro" id="IPR043129">
    <property type="entry name" value="ATPase_NBD"/>
</dbReference>
<evidence type="ECO:0000256" key="1">
    <source>
        <dbReference type="RuleBase" id="RU000487"/>
    </source>
</evidence>
<evidence type="ECO:0000313" key="4">
    <source>
        <dbReference type="Proteomes" id="UP000800235"/>
    </source>
</evidence>
<name>A0A9P4NQA5_9PEZI</name>
<dbReference type="Gene3D" id="3.30.420.40">
    <property type="match status" value="3"/>
</dbReference>
<protein>
    <submittedName>
        <fullName evidence="3">Actin-like protein-like protein 6A</fullName>
    </submittedName>
</protein>